<evidence type="ECO:0000313" key="3">
    <source>
        <dbReference type="EMBL" id="CBJ29024.1"/>
    </source>
</evidence>
<feature type="region of interest" description="Disordered" evidence="1">
    <location>
        <begin position="339"/>
        <end position="371"/>
    </location>
</feature>
<evidence type="ECO:0000256" key="1">
    <source>
        <dbReference type="SAM" id="MobiDB-lite"/>
    </source>
</evidence>
<feature type="chain" id="PRO_5003095485" evidence="2">
    <location>
        <begin position="28"/>
        <end position="803"/>
    </location>
</feature>
<feature type="compositionally biased region" description="Basic and acidic residues" evidence="1">
    <location>
        <begin position="707"/>
        <end position="719"/>
    </location>
</feature>
<keyword evidence="4" id="KW-1185">Reference proteome</keyword>
<dbReference type="EMBL" id="FN649751">
    <property type="protein sequence ID" value="CBJ29024.1"/>
    <property type="molecule type" value="Genomic_DNA"/>
</dbReference>
<dbReference type="Proteomes" id="UP000002630">
    <property type="component" value="Linkage Group LG26"/>
</dbReference>
<feature type="compositionally biased region" description="Basic and acidic residues" evidence="1">
    <location>
        <begin position="755"/>
        <end position="765"/>
    </location>
</feature>
<sequence>MTPQVPGALKLPFVAALALALVLPASAIDGSVVGTSCHREATACDANAECSTCRGGLERGMLATECQGYSGLLDPRRSFCKVLEASYCCNVGESGQTQACLAEDLIMEYLECLLGGRECSTIEDMPCYGEESRASVPRELSAAGEDEVSSVDAGYVEDSGSSPSPSYPLTTTPGPTSQLKFFTSATGSPTSMAVGLEGGLGTGVVKGTLSAMGVPMSLIDEVGEKVAVQEETLSPAASVLGVDVENLSFDNLRYFQGAESEVSITVNPEFLVDQDEIGGGTTTGVVGATGDAETHLMAKSTGLGEKKSPLHTSGNRLSQSYAQDLVQLYAEFKDSDVSSDNAASDFTRDHSKAQTQKHKMNPLFVDDSRNHRNQQRSLPGQIAEGVEVKEAVALGKSHESAAASGNKDPVASRPSPVQEKVLDSQTRCKNGSSDERPTTATVPCLPASTATAARQPASATITSSRPHLVEGDRLGTLAQHCSVTGDGGMAIAVQPGDGLASTATAARQPASATITSSRPHLVEGDRLGTLAQHCSVTGDGGMAIAVQPGDGLASTATAARQPASATITSSRPHLVGGDRLGTLAQHCSVTGDRGMAIAVQPGDGLDLTAAKTTVASVDRPGSTGRRSPDGRGREAGAAVWGSPAIAHDRATRTPNGAHQQQTRDWGEAIEAAAKSVLDENGANGARPAPVEAYEALTANAAGVQDADSERFPSPLRDDVTNDNPLDPTEPQEQTIGVAVVQVYGSSKTGGFGGRGYREGSRKGERPTTPNRRSAPSPIRVFATAPRTATASSRLGAGRPLLQS</sequence>
<organism evidence="3 4">
    <name type="scientific">Ectocarpus siliculosus</name>
    <name type="common">Brown alga</name>
    <name type="synonym">Conferva siliculosa</name>
    <dbReference type="NCBI Taxonomy" id="2880"/>
    <lineage>
        <taxon>Eukaryota</taxon>
        <taxon>Sar</taxon>
        <taxon>Stramenopiles</taxon>
        <taxon>Ochrophyta</taxon>
        <taxon>PX clade</taxon>
        <taxon>Phaeophyceae</taxon>
        <taxon>Ectocarpales</taxon>
        <taxon>Ectocarpaceae</taxon>
        <taxon>Ectocarpus</taxon>
    </lineage>
</organism>
<reference evidence="3 4" key="1">
    <citation type="journal article" date="2010" name="Nature">
        <title>The Ectocarpus genome and the independent evolution of multicellularity in brown algae.</title>
        <authorList>
            <person name="Cock J.M."/>
            <person name="Sterck L."/>
            <person name="Rouze P."/>
            <person name="Scornet D."/>
            <person name="Allen A.E."/>
            <person name="Amoutzias G."/>
            <person name="Anthouard V."/>
            <person name="Artiguenave F."/>
            <person name="Aury J.M."/>
            <person name="Badger J.H."/>
            <person name="Beszteri B."/>
            <person name="Billiau K."/>
            <person name="Bonnet E."/>
            <person name="Bothwell J.H."/>
            <person name="Bowler C."/>
            <person name="Boyen C."/>
            <person name="Brownlee C."/>
            <person name="Carrano C.J."/>
            <person name="Charrier B."/>
            <person name="Cho G.Y."/>
            <person name="Coelho S.M."/>
            <person name="Collen J."/>
            <person name="Corre E."/>
            <person name="Da Silva C."/>
            <person name="Delage L."/>
            <person name="Delaroque N."/>
            <person name="Dittami S.M."/>
            <person name="Doulbeau S."/>
            <person name="Elias M."/>
            <person name="Farnham G."/>
            <person name="Gachon C.M."/>
            <person name="Gschloessl B."/>
            <person name="Heesch S."/>
            <person name="Jabbari K."/>
            <person name="Jubin C."/>
            <person name="Kawai H."/>
            <person name="Kimura K."/>
            <person name="Kloareg B."/>
            <person name="Kupper F.C."/>
            <person name="Lang D."/>
            <person name="Le Bail A."/>
            <person name="Leblanc C."/>
            <person name="Lerouge P."/>
            <person name="Lohr M."/>
            <person name="Lopez P.J."/>
            <person name="Martens C."/>
            <person name="Maumus F."/>
            <person name="Michel G."/>
            <person name="Miranda-Saavedra D."/>
            <person name="Morales J."/>
            <person name="Moreau H."/>
            <person name="Motomura T."/>
            <person name="Nagasato C."/>
            <person name="Napoli C.A."/>
            <person name="Nelson D.R."/>
            <person name="Nyvall-Collen P."/>
            <person name="Peters A.F."/>
            <person name="Pommier C."/>
            <person name="Potin P."/>
            <person name="Poulain J."/>
            <person name="Quesneville H."/>
            <person name="Read B."/>
            <person name="Rensing S.A."/>
            <person name="Ritter A."/>
            <person name="Rousvoal S."/>
            <person name="Samanta M."/>
            <person name="Samson G."/>
            <person name="Schroeder D.C."/>
            <person name="Segurens B."/>
            <person name="Strittmatter M."/>
            <person name="Tonon T."/>
            <person name="Tregear J.W."/>
            <person name="Valentin K."/>
            <person name="von Dassow P."/>
            <person name="Yamagishi T."/>
            <person name="Van de Peer Y."/>
            <person name="Wincker P."/>
        </authorList>
    </citation>
    <scope>NUCLEOTIDE SEQUENCE [LARGE SCALE GENOMIC DNA]</scope>
    <source>
        <strain evidence="4">Ec32 / CCAP1310/4</strain>
    </source>
</reference>
<dbReference type="InParanoid" id="D7FJB8"/>
<feature type="region of interest" description="Disordered" evidence="1">
    <location>
        <begin position="744"/>
        <end position="803"/>
    </location>
</feature>
<dbReference type="EMBL" id="FN647939">
    <property type="protein sequence ID" value="CBJ29024.1"/>
    <property type="molecule type" value="Genomic_DNA"/>
</dbReference>
<feature type="region of interest" description="Disordered" evidence="1">
    <location>
        <begin position="617"/>
        <end position="639"/>
    </location>
</feature>
<feature type="compositionally biased region" description="Polar residues" evidence="1">
    <location>
        <begin position="448"/>
        <end position="465"/>
    </location>
</feature>
<proteinExistence type="predicted"/>
<protein>
    <submittedName>
        <fullName evidence="3">Uncharacterized protein</fullName>
    </submittedName>
</protein>
<feature type="compositionally biased region" description="Low complexity" evidence="1">
    <location>
        <begin position="782"/>
        <end position="793"/>
    </location>
</feature>
<accession>D7FJB8</accession>
<feature type="region of interest" description="Disordered" evidence="1">
    <location>
        <begin position="702"/>
        <end position="732"/>
    </location>
</feature>
<feature type="compositionally biased region" description="Low complexity" evidence="1">
    <location>
        <begin position="159"/>
        <end position="175"/>
    </location>
</feature>
<evidence type="ECO:0000313" key="4">
    <source>
        <dbReference type="Proteomes" id="UP000002630"/>
    </source>
</evidence>
<feature type="signal peptide" evidence="2">
    <location>
        <begin position="1"/>
        <end position="27"/>
    </location>
</feature>
<name>D7FJB8_ECTSI</name>
<feature type="region of interest" description="Disordered" evidence="1">
    <location>
        <begin position="396"/>
        <end position="467"/>
    </location>
</feature>
<dbReference type="AlphaFoldDB" id="D7FJB8"/>
<gene>
    <name evidence="3" type="ORF">Esi_0130_0078</name>
</gene>
<evidence type="ECO:0000256" key="2">
    <source>
        <dbReference type="SAM" id="SignalP"/>
    </source>
</evidence>
<keyword evidence="2" id="KW-0732">Signal</keyword>
<feature type="region of interest" description="Disordered" evidence="1">
    <location>
        <begin position="138"/>
        <end position="175"/>
    </location>
</feature>